<dbReference type="GO" id="GO:0008168">
    <property type="term" value="F:methyltransferase activity"/>
    <property type="evidence" value="ECO:0007669"/>
    <property type="project" value="UniProtKB-KW"/>
</dbReference>
<dbReference type="GO" id="GO:0032259">
    <property type="term" value="P:methylation"/>
    <property type="evidence" value="ECO:0007669"/>
    <property type="project" value="UniProtKB-KW"/>
</dbReference>
<dbReference type="SUPFAM" id="SSF53335">
    <property type="entry name" value="S-adenosyl-L-methionine-dependent methyltransferases"/>
    <property type="match status" value="1"/>
</dbReference>
<dbReference type="Proteomes" id="UP001597560">
    <property type="component" value="Unassembled WGS sequence"/>
</dbReference>
<dbReference type="PANTHER" id="PTHR13610:SF11">
    <property type="entry name" value="METHYLTRANSFERASE DOMAIN-CONTAINING PROTEIN"/>
    <property type="match status" value="1"/>
</dbReference>
<gene>
    <name evidence="5" type="ORF">ACFS6J_07725</name>
</gene>
<dbReference type="InterPro" id="IPR025714">
    <property type="entry name" value="Methyltranfer_dom"/>
</dbReference>
<keyword evidence="3" id="KW-0949">S-adenosyl-L-methionine</keyword>
<name>A0ABW6AXV4_9SPHI</name>
<dbReference type="CDD" id="cd02440">
    <property type="entry name" value="AdoMet_MTases"/>
    <property type="match status" value="1"/>
</dbReference>
<comment type="caution">
    <text evidence="5">The sequence shown here is derived from an EMBL/GenBank/DDBJ whole genome shotgun (WGS) entry which is preliminary data.</text>
</comment>
<evidence type="ECO:0000256" key="1">
    <source>
        <dbReference type="ARBA" id="ARBA00022603"/>
    </source>
</evidence>
<dbReference type="PANTHER" id="PTHR13610">
    <property type="entry name" value="METHYLTRANSFERASE DOMAIN-CONTAINING PROTEIN"/>
    <property type="match status" value="1"/>
</dbReference>
<dbReference type="InterPro" id="IPR029063">
    <property type="entry name" value="SAM-dependent_MTases_sf"/>
</dbReference>
<dbReference type="Pfam" id="PF13847">
    <property type="entry name" value="Methyltransf_31"/>
    <property type="match status" value="1"/>
</dbReference>
<dbReference type="EMBL" id="JBHUPA010000003">
    <property type="protein sequence ID" value="MFD2961667.1"/>
    <property type="molecule type" value="Genomic_DNA"/>
</dbReference>
<evidence type="ECO:0000256" key="2">
    <source>
        <dbReference type="ARBA" id="ARBA00022679"/>
    </source>
</evidence>
<keyword evidence="6" id="KW-1185">Reference proteome</keyword>
<protein>
    <submittedName>
        <fullName evidence="5">SAM-dependent methyltransferase</fullName>
        <ecNumber evidence="5">2.1.1.-</ecNumber>
    </submittedName>
</protein>
<reference evidence="6" key="1">
    <citation type="journal article" date="2019" name="Int. J. Syst. Evol. Microbiol.">
        <title>The Global Catalogue of Microorganisms (GCM) 10K type strain sequencing project: providing services to taxonomists for standard genome sequencing and annotation.</title>
        <authorList>
            <consortium name="The Broad Institute Genomics Platform"/>
            <consortium name="The Broad Institute Genome Sequencing Center for Infectious Disease"/>
            <person name="Wu L."/>
            <person name="Ma J."/>
        </authorList>
    </citation>
    <scope>NUCLEOTIDE SEQUENCE [LARGE SCALE GENOMIC DNA]</scope>
    <source>
        <strain evidence="6">KCTC 23098</strain>
    </source>
</reference>
<proteinExistence type="predicted"/>
<dbReference type="EC" id="2.1.1.-" evidence="5"/>
<keyword evidence="2 5" id="KW-0808">Transferase</keyword>
<feature type="domain" description="Methyltransferase" evidence="4">
    <location>
        <begin position="78"/>
        <end position="190"/>
    </location>
</feature>
<dbReference type="RefSeq" id="WP_377609921.1">
    <property type="nucleotide sequence ID" value="NZ_JAHVDN010000005.1"/>
</dbReference>
<evidence type="ECO:0000313" key="5">
    <source>
        <dbReference type="EMBL" id="MFD2961667.1"/>
    </source>
</evidence>
<keyword evidence="1 5" id="KW-0489">Methyltransferase</keyword>
<dbReference type="Gene3D" id="3.40.50.150">
    <property type="entry name" value="Vaccinia Virus protein VP39"/>
    <property type="match status" value="1"/>
</dbReference>
<accession>A0ABW6AXV4</accession>
<dbReference type="InterPro" id="IPR026170">
    <property type="entry name" value="FAM173A/B"/>
</dbReference>
<evidence type="ECO:0000256" key="3">
    <source>
        <dbReference type="ARBA" id="ARBA00022691"/>
    </source>
</evidence>
<evidence type="ECO:0000259" key="4">
    <source>
        <dbReference type="Pfam" id="PF13847"/>
    </source>
</evidence>
<organism evidence="5 6">
    <name type="scientific">Olivibacter jilunii</name>
    <dbReference type="NCBI Taxonomy" id="985016"/>
    <lineage>
        <taxon>Bacteria</taxon>
        <taxon>Pseudomonadati</taxon>
        <taxon>Bacteroidota</taxon>
        <taxon>Sphingobacteriia</taxon>
        <taxon>Sphingobacteriales</taxon>
        <taxon>Sphingobacteriaceae</taxon>
        <taxon>Olivibacter</taxon>
    </lineage>
</organism>
<sequence>MSKLLPQTLTHYMVVDLNKRSKLAEKLPLAIILFLSTCLGLLSCSTKKTATEQSLDVPYVASKPAVVEAMLQIAQVNKNDLIYDLGCGDGRIVITAAKEYGATGVGVDIDPNRIKEANRNAQKEGVSDKVQFLQQDLFDVDFSKASVVTLYLLPYVNLKLRPKLLEQLKPGTRIVSNEFDMGDWQPEKKIKVGESTIYFWTIPEKKPI</sequence>
<evidence type="ECO:0000313" key="6">
    <source>
        <dbReference type="Proteomes" id="UP001597560"/>
    </source>
</evidence>